<organism evidence="3 4">
    <name type="scientific">Hydnum rufescens UP504</name>
    <dbReference type="NCBI Taxonomy" id="1448309"/>
    <lineage>
        <taxon>Eukaryota</taxon>
        <taxon>Fungi</taxon>
        <taxon>Dikarya</taxon>
        <taxon>Basidiomycota</taxon>
        <taxon>Agaricomycotina</taxon>
        <taxon>Agaricomycetes</taxon>
        <taxon>Cantharellales</taxon>
        <taxon>Hydnaceae</taxon>
        <taxon>Hydnum</taxon>
    </lineage>
</organism>
<feature type="region of interest" description="Disordered" evidence="1">
    <location>
        <begin position="307"/>
        <end position="492"/>
    </location>
</feature>
<feature type="compositionally biased region" description="Low complexity" evidence="1">
    <location>
        <begin position="460"/>
        <end position="474"/>
    </location>
</feature>
<keyword evidence="4" id="KW-1185">Reference proteome</keyword>
<gene>
    <name evidence="3" type="ORF">BS47DRAFT_1385420</name>
</gene>
<feature type="region of interest" description="Disordered" evidence="1">
    <location>
        <begin position="508"/>
        <end position="528"/>
    </location>
</feature>
<dbReference type="EMBL" id="MU129098">
    <property type="protein sequence ID" value="KAF9506816.1"/>
    <property type="molecule type" value="Genomic_DNA"/>
</dbReference>
<evidence type="ECO:0000256" key="1">
    <source>
        <dbReference type="SAM" id="MobiDB-lite"/>
    </source>
</evidence>
<evidence type="ECO:0000313" key="3">
    <source>
        <dbReference type="EMBL" id="KAF9506816.1"/>
    </source>
</evidence>
<feature type="compositionally biased region" description="Low complexity" evidence="1">
    <location>
        <begin position="414"/>
        <end position="443"/>
    </location>
</feature>
<protein>
    <submittedName>
        <fullName evidence="3">Uncharacterized protein</fullName>
    </submittedName>
</protein>
<keyword evidence="2" id="KW-0812">Transmembrane</keyword>
<dbReference type="AlphaFoldDB" id="A0A9P6AJC6"/>
<reference evidence="3" key="1">
    <citation type="journal article" date="2020" name="Nat. Commun.">
        <title>Large-scale genome sequencing of mycorrhizal fungi provides insights into the early evolution of symbiotic traits.</title>
        <authorList>
            <person name="Miyauchi S."/>
            <person name="Kiss E."/>
            <person name="Kuo A."/>
            <person name="Drula E."/>
            <person name="Kohler A."/>
            <person name="Sanchez-Garcia M."/>
            <person name="Morin E."/>
            <person name="Andreopoulos B."/>
            <person name="Barry K.W."/>
            <person name="Bonito G."/>
            <person name="Buee M."/>
            <person name="Carver A."/>
            <person name="Chen C."/>
            <person name="Cichocki N."/>
            <person name="Clum A."/>
            <person name="Culley D."/>
            <person name="Crous P.W."/>
            <person name="Fauchery L."/>
            <person name="Girlanda M."/>
            <person name="Hayes R.D."/>
            <person name="Keri Z."/>
            <person name="LaButti K."/>
            <person name="Lipzen A."/>
            <person name="Lombard V."/>
            <person name="Magnuson J."/>
            <person name="Maillard F."/>
            <person name="Murat C."/>
            <person name="Nolan M."/>
            <person name="Ohm R.A."/>
            <person name="Pangilinan J."/>
            <person name="Pereira M.F."/>
            <person name="Perotto S."/>
            <person name="Peter M."/>
            <person name="Pfister S."/>
            <person name="Riley R."/>
            <person name="Sitrit Y."/>
            <person name="Stielow J.B."/>
            <person name="Szollosi G."/>
            <person name="Zifcakova L."/>
            <person name="Stursova M."/>
            <person name="Spatafora J.W."/>
            <person name="Tedersoo L."/>
            <person name="Vaario L.M."/>
            <person name="Yamada A."/>
            <person name="Yan M."/>
            <person name="Wang P."/>
            <person name="Xu J."/>
            <person name="Bruns T."/>
            <person name="Baldrian P."/>
            <person name="Vilgalys R."/>
            <person name="Dunand C."/>
            <person name="Henrissat B."/>
            <person name="Grigoriev I.V."/>
            <person name="Hibbett D."/>
            <person name="Nagy L.G."/>
            <person name="Martin F.M."/>
        </authorList>
    </citation>
    <scope>NUCLEOTIDE SEQUENCE</scope>
    <source>
        <strain evidence="3">UP504</strain>
    </source>
</reference>
<sequence length="537" mass="57661">MSHPLPAYPSSAFVQPLHSPLAITTITREPPSSTTASVPGSSSDIKAIIAGSVIGGFLGCFLVFILVYWLCRRRLNGSRVSRGEVMPAGTVDQTREPESFFGLSCLGLRSKQGQVRRKESKASKNGLVSSPPHRRPSLPFSMNGQTVPKNIPMVHSRSPSSRPPPISSGRGRPSNLWRRGSTDEPNDVRPAPYQYGVVGSRRPSVSTLAPSPGNYPFIGGQGHGEPGWRPDPTSDSLTAALIQYLNQDTPTSPTSPITSYLPSNVGQGSLSSSNPPLTMQPRNQAEPTMQHIPSEFGYGSVSGSAYSGLGSRHSNSGVLNTPPREIRDRHVSLPPPLPSPLRTYPRPWDRRPSYSTHRDRRSRSDEGHAPTSFQVSSRSSRSNLQRSLSTGGDTSGTLVSRGHHPQRVYDQRPRSGGSAMPPPSAFSFSNLGPTDVSSSSTGADDGDDSQARRKGKAVGPTPASRRTSPPASRASAERTPREPQPPSPPDSVLEEIAALARDARIVESRLSMTTGSDRERGRFDSEEGPKVLVLRNG</sequence>
<dbReference type="Proteomes" id="UP000886523">
    <property type="component" value="Unassembled WGS sequence"/>
</dbReference>
<feature type="compositionally biased region" description="Low complexity" evidence="1">
    <location>
        <begin position="376"/>
        <end position="389"/>
    </location>
</feature>
<feature type="compositionally biased region" description="Basic and acidic residues" evidence="1">
    <location>
        <begin position="516"/>
        <end position="528"/>
    </location>
</feature>
<feature type="transmembrane region" description="Helical" evidence="2">
    <location>
        <begin position="47"/>
        <end position="71"/>
    </location>
</feature>
<feature type="region of interest" description="Disordered" evidence="1">
    <location>
        <begin position="112"/>
        <end position="206"/>
    </location>
</feature>
<keyword evidence="2" id="KW-0472">Membrane</keyword>
<evidence type="ECO:0000313" key="4">
    <source>
        <dbReference type="Proteomes" id="UP000886523"/>
    </source>
</evidence>
<name>A0A9P6AJC6_9AGAM</name>
<keyword evidence="2" id="KW-1133">Transmembrane helix</keyword>
<evidence type="ECO:0000256" key="2">
    <source>
        <dbReference type="SAM" id="Phobius"/>
    </source>
</evidence>
<accession>A0A9P6AJC6</accession>
<comment type="caution">
    <text evidence="3">The sequence shown here is derived from an EMBL/GenBank/DDBJ whole genome shotgun (WGS) entry which is preliminary data.</text>
</comment>
<proteinExistence type="predicted"/>